<dbReference type="InterPro" id="IPR027417">
    <property type="entry name" value="P-loop_NTPase"/>
</dbReference>
<dbReference type="OrthoDB" id="9787851at2"/>
<keyword evidence="3" id="KW-0067">ATP-binding</keyword>
<dbReference type="EMBL" id="JRUN01000002">
    <property type="protein sequence ID" value="KHD86807.1"/>
    <property type="molecule type" value="Genomic_DNA"/>
</dbReference>
<keyword evidence="4" id="KW-1278">Translocase</keyword>
<evidence type="ECO:0000313" key="6">
    <source>
        <dbReference type="EMBL" id="KHD86807.1"/>
    </source>
</evidence>
<comment type="caution">
    <text evidence="6">The sequence shown here is derived from an EMBL/GenBank/DDBJ whole genome shotgun (WGS) entry which is preliminary data.</text>
</comment>
<dbReference type="InterPro" id="IPR003593">
    <property type="entry name" value="AAA+_ATPase"/>
</dbReference>
<name>A0A0A6Y3J9_9BACI</name>
<dbReference type="STRING" id="363870.NG54_01260"/>
<evidence type="ECO:0000259" key="5">
    <source>
        <dbReference type="PROSITE" id="PS50893"/>
    </source>
</evidence>
<dbReference type="CDD" id="cd03214">
    <property type="entry name" value="ABC_Iron-Siderophores_B12_Hemin"/>
    <property type="match status" value="1"/>
</dbReference>
<dbReference type="PANTHER" id="PTHR42794">
    <property type="entry name" value="HEMIN IMPORT ATP-BINDING PROTEIN HMUV"/>
    <property type="match status" value="1"/>
</dbReference>
<keyword evidence="1" id="KW-0813">Transport</keyword>
<dbReference type="Pfam" id="PF00005">
    <property type="entry name" value="ABC_tran"/>
    <property type="match status" value="1"/>
</dbReference>
<dbReference type="InterPro" id="IPR003439">
    <property type="entry name" value="ABC_transporter-like_ATP-bd"/>
</dbReference>
<evidence type="ECO:0000313" key="7">
    <source>
        <dbReference type="Proteomes" id="UP000030588"/>
    </source>
</evidence>
<dbReference type="GO" id="GO:0016887">
    <property type="term" value="F:ATP hydrolysis activity"/>
    <property type="evidence" value="ECO:0007669"/>
    <property type="project" value="InterPro"/>
</dbReference>
<evidence type="ECO:0000256" key="1">
    <source>
        <dbReference type="ARBA" id="ARBA00022448"/>
    </source>
</evidence>
<dbReference type="Proteomes" id="UP000030588">
    <property type="component" value="Unassembled WGS sequence"/>
</dbReference>
<dbReference type="SUPFAM" id="SSF52540">
    <property type="entry name" value="P-loop containing nucleoside triphosphate hydrolases"/>
    <property type="match status" value="1"/>
</dbReference>
<protein>
    <recommendedName>
        <fullName evidence="5">ABC transporter domain-containing protein</fullName>
    </recommendedName>
</protein>
<dbReference type="PROSITE" id="PS50893">
    <property type="entry name" value="ABC_TRANSPORTER_2"/>
    <property type="match status" value="1"/>
</dbReference>
<evidence type="ECO:0000256" key="2">
    <source>
        <dbReference type="ARBA" id="ARBA00022741"/>
    </source>
</evidence>
<proteinExistence type="predicted"/>
<evidence type="ECO:0000256" key="3">
    <source>
        <dbReference type="ARBA" id="ARBA00022840"/>
    </source>
</evidence>
<sequence>MLKVENVSAGYQSKNILHDISFSVKKGELFGVIGPNGSGKTTLLKLISRMLPLHQGEIFVKNCRLADISVKKLAQIIAVLPQHFSEVFSYTVKETVALGRYAHQKGWFQSWSKEDEKAVQAAMKKTGVQQFEQQLIQYLSGGERQRVYLAQALAQQPDILLLDEPTNHLDLSHQKDLLDRLKQMTKMQGLTVIAVFHDLNLAALYCDRLLLVHKGTAKKIGLTDEVLIQSDIQQVYQTDIIRQAHPTIAKNQMLLIPSIEEDEHETIISEKAVVEYHDRLIVLAPIPLRTMSSIKGAAIGWYQTFVNMFMNEEGAQSFSDYSPVDMKKTIIMRQQNQDRNKIYRYVNLGESSVFFMITGTKRDAIHIWIFVNGKISDDAYIHGIVAATEAKTRILFEHHLPASQQRCSISIAATQQGIQIDSEELYNIIDQHVCDCTEQLLNQE</sequence>
<dbReference type="AlphaFoldDB" id="A0A0A6Y3J9"/>
<accession>A0A0A6Y3J9</accession>
<dbReference type="PANTHER" id="PTHR42794:SF1">
    <property type="entry name" value="HEMIN IMPORT ATP-BINDING PROTEIN HMUV"/>
    <property type="match status" value="1"/>
</dbReference>
<dbReference type="SMART" id="SM00382">
    <property type="entry name" value="AAA"/>
    <property type="match status" value="1"/>
</dbReference>
<keyword evidence="2" id="KW-0547">Nucleotide-binding</keyword>
<organism evidence="6 7">
    <name type="scientific">Heyndrickxia ginsengihumi</name>
    <dbReference type="NCBI Taxonomy" id="363870"/>
    <lineage>
        <taxon>Bacteria</taxon>
        <taxon>Bacillati</taxon>
        <taxon>Bacillota</taxon>
        <taxon>Bacilli</taxon>
        <taxon>Bacillales</taxon>
        <taxon>Bacillaceae</taxon>
        <taxon>Heyndrickxia</taxon>
    </lineage>
</organism>
<gene>
    <name evidence="6" type="ORF">NG54_01260</name>
</gene>
<reference evidence="6 7" key="1">
    <citation type="submission" date="2014-10" db="EMBL/GenBank/DDBJ databases">
        <title>Draft genome of phytase producing Bacillus ginsengihumi strain M2.11.</title>
        <authorList>
            <person name="Toymentseva A."/>
            <person name="Boulygina E.A."/>
            <person name="Kazakov S.V."/>
            <person name="Kayumov I."/>
            <person name="Suleimanova A.D."/>
            <person name="Mardanova A.M."/>
            <person name="Maria S.N."/>
            <person name="Sergey M.Y."/>
            <person name="Sharipova M.R."/>
        </authorList>
    </citation>
    <scope>NUCLEOTIDE SEQUENCE [LARGE SCALE GENOMIC DNA]</scope>
    <source>
        <strain evidence="6 7">M2.11</strain>
    </source>
</reference>
<dbReference type="FunFam" id="3.40.50.300:FF:000134">
    <property type="entry name" value="Iron-enterobactin ABC transporter ATP-binding protein"/>
    <property type="match status" value="1"/>
</dbReference>
<feature type="domain" description="ABC transporter" evidence="5">
    <location>
        <begin position="2"/>
        <end position="239"/>
    </location>
</feature>
<dbReference type="GO" id="GO:0005524">
    <property type="term" value="F:ATP binding"/>
    <property type="evidence" value="ECO:0007669"/>
    <property type="project" value="UniProtKB-KW"/>
</dbReference>
<evidence type="ECO:0000256" key="4">
    <source>
        <dbReference type="ARBA" id="ARBA00022967"/>
    </source>
</evidence>
<dbReference type="Gene3D" id="3.40.50.300">
    <property type="entry name" value="P-loop containing nucleotide triphosphate hydrolases"/>
    <property type="match status" value="1"/>
</dbReference>